<protein>
    <submittedName>
        <fullName evidence="1">Uncharacterized protein</fullName>
    </submittedName>
</protein>
<dbReference type="Gene3D" id="1.25.40.10">
    <property type="entry name" value="Tetratricopeptide repeat domain"/>
    <property type="match status" value="1"/>
</dbReference>
<reference evidence="1" key="1">
    <citation type="submission" date="2021-02" db="EMBL/GenBank/DDBJ databases">
        <authorList>
            <person name="Nowell W R."/>
        </authorList>
    </citation>
    <scope>NUCLEOTIDE SEQUENCE</scope>
</reference>
<organism evidence="1 2">
    <name type="scientific">Rotaria magnacalcarata</name>
    <dbReference type="NCBI Taxonomy" id="392030"/>
    <lineage>
        <taxon>Eukaryota</taxon>
        <taxon>Metazoa</taxon>
        <taxon>Spiralia</taxon>
        <taxon>Gnathifera</taxon>
        <taxon>Rotifera</taxon>
        <taxon>Eurotatoria</taxon>
        <taxon>Bdelloidea</taxon>
        <taxon>Philodinida</taxon>
        <taxon>Philodinidae</taxon>
        <taxon>Rotaria</taxon>
    </lineage>
</organism>
<accession>A0A8S3AXB8</accession>
<gene>
    <name evidence="1" type="ORF">GIL414_LOCUS45454</name>
</gene>
<feature type="non-terminal residue" evidence="1">
    <location>
        <position position="1"/>
    </location>
</feature>
<feature type="non-terminal residue" evidence="1">
    <location>
        <position position="81"/>
    </location>
</feature>
<name>A0A8S3AXB8_9BILA</name>
<dbReference type="AlphaFoldDB" id="A0A8S3AXB8"/>
<dbReference type="Proteomes" id="UP000681720">
    <property type="component" value="Unassembled WGS sequence"/>
</dbReference>
<proteinExistence type="predicted"/>
<dbReference type="EMBL" id="CAJOBJ010140045">
    <property type="protein sequence ID" value="CAF4758674.1"/>
    <property type="molecule type" value="Genomic_DNA"/>
</dbReference>
<sequence length="81" mass="9220">IFAGFAYRNQYDTDRALENFQKALWLKNKCAPNDRQSIATALEGLAVVYNDKGYYQNALQHALECLTIREALLPKSHMDLG</sequence>
<evidence type="ECO:0000313" key="1">
    <source>
        <dbReference type="EMBL" id="CAF4758674.1"/>
    </source>
</evidence>
<evidence type="ECO:0000313" key="2">
    <source>
        <dbReference type="Proteomes" id="UP000681720"/>
    </source>
</evidence>
<comment type="caution">
    <text evidence="1">The sequence shown here is derived from an EMBL/GenBank/DDBJ whole genome shotgun (WGS) entry which is preliminary data.</text>
</comment>
<dbReference type="InterPro" id="IPR011990">
    <property type="entry name" value="TPR-like_helical_dom_sf"/>
</dbReference>
<dbReference type="SUPFAM" id="SSF48452">
    <property type="entry name" value="TPR-like"/>
    <property type="match status" value="1"/>
</dbReference>
<dbReference type="Pfam" id="PF13374">
    <property type="entry name" value="TPR_10"/>
    <property type="match status" value="1"/>
</dbReference>